<dbReference type="Proteomes" id="UP000626109">
    <property type="component" value="Unassembled WGS sequence"/>
</dbReference>
<sequence>MPRTTEKVQTPRLKLPKATIPMTPFATFRRCGLPTSRPTMRCSMTCRQTSWGSSAKPAPSGTRTISGLG</sequence>
<feature type="region of interest" description="Disordered" evidence="1">
    <location>
        <begin position="49"/>
        <end position="69"/>
    </location>
</feature>
<accession>A0A813J3M6</accession>
<dbReference type="AlphaFoldDB" id="A0A813J3M6"/>
<feature type="non-terminal residue" evidence="2">
    <location>
        <position position="1"/>
    </location>
</feature>
<name>A0A813J3M6_POLGL</name>
<evidence type="ECO:0000313" key="2">
    <source>
        <dbReference type="EMBL" id="CAE8661644.1"/>
    </source>
</evidence>
<reference evidence="2" key="1">
    <citation type="submission" date="2021-02" db="EMBL/GenBank/DDBJ databases">
        <authorList>
            <person name="Dougan E. K."/>
            <person name="Rhodes N."/>
            <person name="Thang M."/>
            <person name="Chan C."/>
        </authorList>
    </citation>
    <scope>NUCLEOTIDE SEQUENCE</scope>
</reference>
<organism evidence="2 3">
    <name type="scientific">Polarella glacialis</name>
    <name type="common">Dinoflagellate</name>
    <dbReference type="NCBI Taxonomy" id="89957"/>
    <lineage>
        <taxon>Eukaryota</taxon>
        <taxon>Sar</taxon>
        <taxon>Alveolata</taxon>
        <taxon>Dinophyceae</taxon>
        <taxon>Suessiales</taxon>
        <taxon>Suessiaceae</taxon>
        <taxon>Polarella</taxon>
    </lineage>
</organism>
<gene>
    <name evidence="2" type="ORF">PGLA2088_LOCUS14588</name>
</gene>
<evidence type="ECO:0000256" key="1">
    <source>
        <dbReference type="SAM" id="MobiDB-lite"/>
    </source>
</evidence>
<evidence type="ECO:0000313" key="3">
    <source>
        <dbReference type="Proteomes" id="UP000626109"/>
    </source>
</evidence>
<dbReference type="EMBL" id="CAJNNW010017802">
    <property type="protein sequence ID" value="CAE8661644.1"/>
    <property type="molecule type" value="Genomic_DNA"/>
</dbReference>
<protein>
    <submittedName>
        <fullName evidence="2">Uncharacterized protein</fullName>
    </submittedName>
</protein>
<proteinExistence type="predicted"/>
<comment type="caution">
    <text evidence="2">The sequence shown here is derived from an EMBL/GenBank/DDBJ whole genome shotgun (WGS) entry which is preliminary data.</text>
</comment>